<reference evidence="8 9" key="1">
    <citation type="submission" date="2021-06" db="EMBL/GenBank/DDBJ databases">
        <title>Genome-based taxonomic framework of Microbacterium strains isolated from marine environment, the description of four new species and reclassification of four preexisting species.</title>
        <authorList>
            <person name="Lee S.D."/>
            <person name="Kim S.-M."/>
            <person name="Byeon Y.-S."/>
            <person name="Yang H.L."/>
            <person name="Kim I.S."/>
        </authorList>
    </citation>
    <scope>NUCLEOTIDE SEQUENCE [LARGE SCALE GENOMIC DNA]</scope>
    <source>
        <strain evidence="8 9">KSW4-10</strain>
    </source>
</reference>
<evidence type="ECO:0000256" key="3">
    <source>
        <dbReference type="ARBA" id="ARBA00022692"/>
    </source>
</evidence>
<comment type="similarity">
    <text evidence="2">Belongs to the EamA transporter family.</text>
</comment>
<sequence>MSAPRVATRSVSSSTDRVRLALESLALVVLLAATWVVAGYTLEGAGVGVVSAGRTGFAALGLLLLALLSHGGGRRSAPTHPPVSARRYTWWQLGVLAFTGVAGYTMLSTIAIAFAGPTIPSLILALSPVVVLLLESLLTRARVRPLVLVATVIAIAGAVLYIVPRLRGAAEPGLVWGVLAAVGAMLSMAVYGLYFAHVNRGYRGPMTPRILPVFTLGSMPLVVWAAAEVSGGGPVALVTLIALLVLGLGIYVPAYVVQHRIILTAGPAYAALLGLAVPPVVGVASAAVGLSPLPGPMQAGGIVLTLAGMLAVIRMKFHPSNVAGSERGRNTRRPVRF</sequence>
<dbReference type="EMBL" id="CP078078">
    <property type="protein sequence ID" value="UPL18903.1"/>
    <property type="molecule type" value="Genomic_DNA"/>
</dbReference>
<feature type="transmembrane region" description="Helical" evidence="6">
    <location>
        <begin position="48"/>
        <end position="68"/>
    </location>
</feature>
<dbReference type="InterPro" id="IPR037185">
    <property type="entry name" value="EmrE-like"/>
</dbReference>
<evidence type="ECO:0000256" key="1">
    <source>
        <dbReference type="ARBA" id="ARBA00004141"/>
    </source>
</evidence>
<feature type="transmembrane region" description="Helical" evidence="6">
    <location>
        <begin position="210"/>
        <end position="227"/>
    </location>
</feature>
<organism evidence="8 9">
    <name type="scientific">Microbacterium aurugineum</name>
    <dbReference type="NCBI Taxonomy" id="2851642"/>
    <lineage>
        <taxon>Bacteria</taxon>
        <taxon>Bacillati</taxon>
        <taxon>Actinomycetota</taxon>
        <taxon>Actinomycetes</taxon>
        <taxon>Micrococcales</taxon>
        <taxon>Microbacteriaceae</taxon>
        <taxon>Microbacterium</taxon>
    </lineage>
</organism>
<evidence type="ECO:0000313" key="8">
    <source>
        <dbReference type="EMBL" id="UPL18903.1"/>
    </source>
</evidence>
<evidence type="ECO:0000256" key="4">
    <source>
        <dbReference type="ARBA" id="ARBA00022989"/>
    </source>
</evidence>
<feature type="transmembrane region" description="Helical" evidence="6">
    <location>
        <begin position="20"/>
        <end position="42"/>
    </location>
</feature>
<feature type="transmembrane region" description="Helical" evidence="6">
    <location>
        <begin position="233"/>
        <end position="257"/>
    </location>
</feature>
<dbReference type="Pfam" id="PF00892">
    <property type="entry name" value="EamA"/>
    <property type="match status" value="1"/>
</dbReference>
<name>A0ABY4J1L0_9MICO</name>
<evidence type="ECO:0000256" key="2">
    <source>
        <dbReference type="ARBA" id="ARBA00007362"/>
    </source>
</evidence>
<gene>
    <name evidence="8" type="ORF">KV397_14605</name>
</gene>
<dbReference type="PANTHER" id="PTHR32322">
    <property type="entry name" value="INNER MEMBRANE TRANSPORTER"/>
    <property type="match status" value="1"/>
</dbReference>
<dbReference type="PANTHER" id="PTHR32322:SF2">
    <property type="entry name" value="EAMA DOMAIN-CONTAINING PROTEIN"/>
    <property type="match status" value="1"/>
</dbReference>
<keyword evidence="5 6" id="KW-0472">Membrane</keyword>
<keyword evidence="4 6" id="KW-1133">Transmembrane helix</keyword>
<feature type="transmembrane region" description="Helical" evidence="6">
    <location>
        <begin position="88"/>
        <end position="106"/>
    </location>
</feature>
<dbReference type="InterPro" id="IPR050638">
    <property type="entry name" value="AA-Vitamin_Transporters"/>
</dbReference>
<keyword evidence="3 6" id="KW-0812">Transmembrane</keyword>
<protein>
    <submittedName>
        <fullName evidence="8">DMT family transporter</fullName>
    </submittedName>
</protein>
<keyword evidence="9" id="KW-1185">Reference proteome</keyword>
<evidence type="ECO:0000256" key="5">
    <source>
        <dbReference type="ARBA" id="ARBA00023136"/>
    </source>
</evidence>
<dbReference type="RefSeq" id="WP_261811584.1">
    <property type="nucleotide sequence ID" value="NZ_CP078078.1"/>
</dbReference>
<feature type="transmembrane region" description="Helical" evidence="6">
    <location>
        <begin position="296"/>
        <end position="313"/>
    </location>
</feature>
<evidence type="ECO:0000256" key="6">
    <source>
        <dbReference type="SAM" id="Phobius"/>
    </source>
</evidence>
<evidence type="ECO:0000313" key="9">
    <source>
        <dbReference type="Proteomes" id="UP000830631"/>
    </source>
</evidence>
<feature type="transmembrane region" description="Helical" evidence="6">
    <location>
        <begin position="269"/>
        <end position="290"/>
    </location>
</feature>
<feature type="domain" description="EamA" evidence="7">
    <location>
        <begin position="25"/>
        <end position="161"/>
    </location>
</feature>
<dbReference type="Proteomes" id="UP000830631">
    <property type="component" value="Chromosome"/>
</dbReference>
<feature type="transmembrane region" description="Helical" evidence="6">
    <location>
        <begin position="112"/>
        <end position="134"/>
    </location>
</feature>
<accession>A0ABY4J1L0</accession>
<dbReference type="SUPFAM" id="SSF103481">
    <property type="entry name" value="Multidrug resistance efflux transporter EmrE"/>
    <property type="match status" value="1"/>
</dbReference>
<dbReference type="InterPro" id="IPR000620">
    <property type="entry name" value="EamA_dom"/>
</dbReference>
<evidence type="ECO:0000259" key="7">
    <source>
        <dbReference type="Pfam" id="PF00892"/>
    </source>
</evidence>
<feature type="transmembrane region" description="Helical" evidence="6">
    <location>
        <begin position="175"/>
        <end position="198"/>
    </location>
</feature>
<feature type="transmembrane region" description="Helical" evidence="6">
    <location>
        <begin position="146"/>
        <end position="163"/>
    </location>
</feature>
<comment type="subcellular location">
    <subcellularLocation>
        <location evidence="1">Membrane</location>
        <topology evidence="1">Multi-pass membrane protein</topology>
    </subcellularLocation>
</comment>
<proteinExistence type="inferred from homology"/>